<dbReference type="SUPFAM" id="SSF48657">
    <property type="entry name" value="FinO-like"/>
    <property type="match status" value="1"/>
</dbReference>
<sequence>MNLDKKGLNKLLREVFSEQYEIEKFLKTKAKEKGVETGYHIIYSGKDSGEQSVLTTKPLGENLQDAKAGLESWLASNPTPFNEMTAKQRRYFRIKAALEFLCATYPKCFIPHRSHEKIRAFAIGLGKTLFEAVKDRLPEGMVLEDIKNAMRVYCNFYKYNIAKSKVGNPRINLEGEVVSEVTEEEVELFLRSRKKEGKVVQKKVPVVVVSKNSNLMKSGDVMPNNQSARIEVQSLKITLPLKSEQVPRDILPEVGTPGTTKMKLFWDVVLVGQAEEVYRVGFSVKNYRKCLNTLAQHDAEGRECIVLLQGKLVSGGVIEDGGLSVQVKKARD</sequence>
<feature type="domain" description="ProQ/FinO" evidence="2">
    <location>
        <begin position="94"/>
        <end position="198"/>
    </location>
</feature>
<dbReference type="InterPro" id="IPR036442">
    <property type="entry name" value="ProQ/FinO_sf"/>
</dbReference>
<evidence type="ECO:0000259" key="2">
    <source>
        <dbReference type="Pfam" id="PF04352"/>
    </source>
</evidence>
<protein>
    <recommendedName>
        <fullName evidence="2">ProQ/FinO domain-containing protein</fullName>
    </recommendedName>
</protein>
<proteinExistence type="predicted"/>
<gene>
    <name evidence="3" type="ORF">PN36_02330</name>
</gene>
<dbReference type="GO" id="GO:0003723">
    <property type="term" value="F:RNA binding"/>
    <property type="evidence" value="ECO:0007669"/>
    <property type="project" value="UniProtKB-KW"/>
</dbReference>
<evidence type="ECO:0000313" key="4">
    <source>
        <dbReference type="Proteomes" id="UP000030428"/>
    </source>
</evidence>
<comment type="caution">
    <text evidence="3">The sequence shown here is derived from an EMBL/GenBank/DDBJ whole genome shotgun (WGS) entry which is preliminary data.</text>
</comment>
<dbReference type="Proteomes" id="UP000030428">
    <property type="component" value="Unassembled WGS sequence"/>
</dbReference>
<dbReference type="Pfam" id="PF04352">
    <property type="entry name" value="ProQ"/>
    <property type="match status" value="1"/>
</dbReference>
<dbReference type="InterPro" id="IPR016103">
    <property type="entry name" value="ProQ/FinO"/>
</dbReference>
<dbReference type="Gene3D" id="1.10.1710.10">
    <property type="entry name" value="ProQ/FinO domain"/>
    <property type="match status" value="1"/>
</dbReference>
<dbReference type="AlphaFoldDB" id="A0A4E0QSN8"/>
<evidence type="ECO:0000313" key="3">
    <source>
        <dbReference type="EMBL" id="TGO03647.1"/>
    </source>
</evidence>
<keyword evidence="1" id="KW-0694">RNA-binding</keyword>
<organism evidence="3 4">
    <name type="scientific">Candidatus Thiomargarita nelsonii</name>
    <dbReference type="NCBI Taxonomy" id="1003181"/>
    <lineage>
        <taxon>Bacteria</taxon>
        <taxon>Pseudomonadati</taxon>
        <taxon>Pseudomonadota</taxon>
        <taxon>Gammaproteobacteria</taxon>
        <taxon>Thiotrichales</taxon>
        <taxon>Thiotrichaceae</taxon>
        <taxon>Thiomargarita</taxon>
    </lineage>
</organism>
<accession>A0A4E0QSN8</accession>
<reference evidence="3 4" key="1">
    <citation type="journal article" date="2016" name="Front. Microbiol.">
        <title>Single-Cell (Meta-)Genomics of a Dimorphic Candidatus Thiomargarita nelsonii Reveals Genomic Plasticity.</title>
        <authorList>
            <person name="Flood B.E."/>
            <person name="Fliss P."/>
            <person name="Jones D.S."/>
            <person name="Dick G.J."/>
            <person name="Jain S."/>
            <person name="Kaster A.K."/>
            <person name="Winkel M."/>
            <person name="Mussmann M."/>
            <person name="Bailey J."/>
        </authorList>
    </citation>
    <scope>NUCLEOTIDE SEQUENCE [LARGE SCALE GENOMIC DNA]</scope>
    <source>
        <strain evidence="3">Hydrate Ridge</strain>
    </source>
</reference>
<dbReference type="EMBL" id="JSZA02000006">
    <property type="protein sequence ID" value="TGO03647.1"/>
    <property type="molecule type" value="Genomic_DNA"/>
</dbReference>
<keyword evidence="4" id="KW-1185">Reference proteome</keyword>
<name>A0A4E0QSN8_9GAMM</name>
<evidence type="ECO:0000256" key="1">
    <source>
        <dbReference type="ARBA" id="ARBA00022884"/>
    </source>
</evidence>